<keyword evidence="1" id="KW-0732">Signal</keyword>
<dbReference type="AlphaFoldDB" id="A0A9D1PU08"/>
<evidence type="ECO:0008006" key="4">
    <source>
        <dbReference type="Google" id="ProtNLM"/>
    </source>
</evidence>
<name>A0A9D1PU08_9SPIO</name>
<evidence type="ECO:0000313" key="2">
    <source>
        <dbReference type="EMBL" id="HIV98591.1"/>
    </source>
</evidence>
<sequence length="185" mass="20410">MRKILIILLLSLTCFSLSASDPYDISLFFSPSVSWGTGRADFSSLENGISARAGANFGLSRRWEMSAGATSSLIPVPFEKTNFFLEFSVSLLGDRTTESRVSGSPFNIMMSLGGLCALDFSSGKYVAAGPYVSVTPFVIGNPLTGRRERLLKTDMGYDALNNRFFLVFSLISLDYYVRGSYRDYF</sequence>
<dbReference type="Proteomes" id="UP000823936">
    <property type="component" value="Unassembled WGS sequence"/>
</dbReference>
<evidence type="ECO:0000256" key="1">
    <source>
        <dbReference type="SAM" id="SignalP"/>
    </source>
</evidence>
<accession>A0A9D1PU08</accession>
<proteinExistence type="predicted"/>
<feature type="chain" id="PRO_5039446056" description="Outer membrane protein beta-barrel domain-containing protein" evidence="1">
    <location>
        <begin position="20"/>
        <end position="185"/>
    </location>
</feature>
<comment type="caution">
    <text evidence="2">The sequence shown here is derived from an EMBL/GenBank/DDBJ whole genome shotgun (WGS) entry which is preliminary data.</text>
</comment>
<dbReference type="EMBL" id="DXHU01000007">
    <property type="protein sequence ID" value="HIV98591.1"/>
    <property type="molecule type" value="Genomic_DNA"/>
</dbReference>
<evidence type="ECO:0000313" key="3">
    <source>
        <dbReference type="Proteomes" id="UP000823936"/>
    </source>
</evidence>
<feature type="signal peptide" evidence="1">
    <location>
        <begin position="1"/>
        <end position="19"/>
    </location>
</feature>
<protein>
    <recommendedName>
        <fullName evidence="4">Outer membrane protein beta-barrel domain-containing protein</fullName>
    </recommendedName>
</protein>
<organism evidence="2 3">
    <name type="scientific">Candidatus Ornithospirochaeta avicola</name>
    <dbReference type="NCBI Taxonomy" id="2840896"/>
    <lineage>
        <taxon>Bacteria</taxon>
        <taxon>Pseudomonadati</taxon>
        <taxon>Spirochaetota</taxon>
        <taxon>Spirochaetia</taxon>
        <taxon>Spirochaetales</taxon>
        <taxon>Spirochaetaceae</taxon>
        <taxon>Spirochaetaceae incertae sedis</taxon>
        <taxon>Candidatus Ornithospirochaeta</taxon>
    </lineage>
</organism>
<gene>
    <name evidence="2" type="ORF">IAB12_02280</name>
</gene>
<reference evidence="2" key="2">
    <citation type="submission" date="2021-04" db="EMBL/GenBank/DDBJ databases">
        <authorList>
            <person name="Gilroy R."/>
        </authorList>
    </citation>
    <scope>NUCLEOTIDE SEQUENCE</scope>
    <source>
        <strain evidence="2">Gambia11-129</strain>
    </source>
</reference>
<reference evidence="2" key="1">
    <citation type="journal article" date="2021" name="PeerJ">
        <title>Extensive microbial diversity within the chicken gut microbiome revealed by metagenomics and culture.</title>
        <authorList>
            <person name="Gilroy R."/>
            <person name="Ravi A."/>
            <person name="Getino M."/>
            <person name="Pursley I."/>
            <person name="Horton D.L."/>
            <person name="Alikhan N.F."/>
            <person name="Baker D."/>
            <person name="Gharbi K."/>
            <person name="Hall N."/>
            <person name="Watson M."/>
            <person name="Adriaenssens E.M."/>
            <person name="Foster-Nyarko E."/>
            <person name="Jarju S."/>
            <person name="Secka A."/>
            <person name="Antonio M."/>
            <person name="Oren A."/>
            <person name="Chaudhuri R.R."/>
            <person name="La Ragione R."/>
            <person name="Hildebrand F."/>
            <person name="Pallen M.J."/>
        </authorList>
    </citation>
    <scope>NUCLEOTIDE SEQUENCE</scope>
    <source>
        <strain evidence="2">Gambia11-129</strain>
    </source>
</reference>